<dbReference type="Proteomes" id="UP000427071">
    <property type="component" value="Chromosome"/>
</dbReference>
<protein>
    <submittedName>
        <fullName evidence="1">Uncharacterized protein</fullName>
    </submittedName>
</protein>
<dbReference type="EMBL" id="CP046452">
    <property type="protein sequence ID" value="QGU03093.1"/>
    <property type="molecule type" value="Genomic_DNA"/>
</dbReference>
<evidence type="ECO:0000313" key="1">
    <source>
        <dbReference type="EMBL" id="QGU03093.1"/>
    </source>
</evidence>
<organism evidence="1 2">
    <name type="scientific">Corynebacterium kalinowskii</name>
    <dbReference type="NCBI Taxonomy" id="2675216"/>
    <lineage>
        <taxon>Bacteria</taxon>
        <taxon>Bacillati</taxon>
        <taxon>Actinomycetota</taxon>
        <taxon>Actinomycetes</taxon>
        <taxon>Mycobacteriales</taxon>
        <taxon>Corynebacteriaceae</taxon>
        <taxon>Corynebacterium</taxon>
    </lineage>
</organism>
<reference evidence="2" key="1">
    <citation type="submission" date="2019-11" db="EMBL/GenBank/DDBJ databases">
        <title>Complete genome sequence of Corynebacterium kalinowskii 1959, a novel Corynebacterium species isolated from soil of a small paddock in Vilsendorf, Germany.</title>
        <authorList>
            <person name="Schaffert L."/>
            <person name="Ruwe M."/>
            <person name="Milse J."/>
            <person name="Hanuschka K."/>
            <person name="Ortseifen V."/>
            <person name="Droste J."/>
            <person name="Brandt D."/>
            <person name="Schlueter L."/>
            <person name="Kutter Y."/>
            <person name="Vinke S."/>
            <person name="Viehoefer P."/>
            <person name="Jacob L."/>
            <person name="Luebke N.-C."/>
            <person name="Schulte-Berndt E."/>
            <person name="Hain C."/>
            <person name="Linder M."/>
            <person name="Schmidt P."/>
            <person name="Wollenschlaeger L."/>
            <person name="Luttermann T."/>
            <person name="Thieme E."/>
            <person name="Hassa J."/>
            <person name="Haak M."/>
            <person name="Wittchen M."/>
            <person name="Mentz A."/>
            <person name="Persicke M."/>
            <person name="Busche T."/>
            <person name="Ruckert C."/>
        </authorList>
    </citation>
    <scope>NUCLEOTIDE SEQUENCE [LARGE SCALE GENOMIC DNA]</scope>
    <source>
        <strain evidence="2">1959</strain>
    </source>
</reference>
<name>A0A6B8VG34_9CORY</name>
<accession>A0A6B8VG34</accession>
<dbReference type="AlphaFoldDB" id="A0A6B8VG34"/>
<keyword evidence="2" id="KW-1185">Reference proteome</keyword>
<sequence length="229" mass="24354">MTHPFIENTDQPLSLTGQRDVVTGASVTTLQPYTQQGVKDVARQQAEEALRTSGMKTVPQMIWDAVVGLIKVVVHAITHPISTLVNVVRDVFGWLFGGDGGGREQELADQLTAQEQARQEQQALTYSGFEDRIAAVEEGLTKKQDALQRVVASGTGWTAIRNAGVVTVAIDAATSGFILPEQVRPSVKLVFPIVVGAASAASRVELLPDGAVNFVNAQGAVSATCTFVQ</sequence>
<proteinExistence type="predicted"/>
<dbReference type="RefSeq" id="WP_156193416.1">
    <property type="nucleotide sequence ID" value="NZ_CP046452.1"/>
</dbReference>
<dbReference type="KEGG" id="ckw:CKALI_11245"/>
<gene>
    <name evidence="1" type="ORF">CKALI_11245</name>
</gene>
<evidence type="ECO:0000313" key="2">
    <source>
        <dbReference type="Proteomes" id="UP000427071"/>
    </source>
</evidence>